<dbReference type="PANTHER" id="PTHR36595:SF1">
    <property type="entry name" value="TRANSMEMBRANE PROTEIN"/>
    <property type="match status" value="1"/>
</dbReference>
<protein>
    <submittedName>
        <fullName evidence="2">Uncharacterized protein</fullName>
    </submittedName>
</protein>
<dbReference type="Proteomes" id="UP001627284">
    <property type="component" value="Unassembled WGS sequence"/>
</dbReference>
<proteinExistence type="predicted"/>
<dbReference type="PANTHER" id="PTHR36595">
    <property type="entry name" value="TRANSMEMBRANE PROTEIN"/>
    <property type="match status" value="1"/>
</dbReference>
<evidence type="ECO:0000313" key="2">
    <source>
        <dbReference type="EMBL" id="KAL3347468.1"/>
    </source>
</evidence>
<evidence type="ECO:0000256" key="1">
    <source>
        <dbReference type="SAM" id="Phobius"/>
    </source>
</evidence>
<keyword evidence="1" id="KW-0812">Transmembrane</keyword>
<keyword evidence="1" id="KW-1133">Transmembrane helix</keyword>
<dbReference type="EMBL" id="JBJKTR010000013">
    <property type="protein sequence ID" value="KAL3347468.1"/>
    <property type="molecule type" value="Genomic_DNA"/>
</dbReference>
<sequence length="301" mass="34742">MLSSTFEMIFIASSNSHIIFCFCNFIIAILLVSGFQSSSQDNTTNILDHDMSKRKQAQGNPKAKQFHKGMNDLYYQVKKMDTCVTSQEMQTFLVSSDTSIIEVLRNVNQDNKIGAYDIDTRSQYHESANFNLSLHRETSFKCENVEEVSADDTIDSKMDTHVTSEEMHTFSVSSDVSIIKVLKEVNQDNKSEAYDNGARFQHHESDNDKQSPHQDTSFNFKCENVEVANANITIDTKMYLPKTRKEMNNNNFEKSDEKEEDELRKRIEDFIEKINKGWRAEKLGIYYQSQLVYDSVTCTRI</sequence>
<gene>
    <name evidence="2" type="ORF">AABB24_021242</name>
</gene>
<accession>A0ABD2SUC0</accession>
<keyword evidence="1" id="KW-0472">Membrane</keyword>
<feature type="transmembrane region" description="Helical" evidence="1">
    <location>
        <begin position="12"/>
        <end position="35"/>
    </location>
</feature>
<reference evidence="2 3" key="1">
    <citation type="submission" date="2024-05" db="EMBL/GenBank/DDBJ databases">
        <title>De novo assembly of an allotetraploid wild potato.</title>
        <authorList>
            <person name="Hosaka A.J."/>
        </authorList>
    </citation>
    <scope>NUCLEOTIDE SEQUENCE [LARGE SCALE GENOMIC DNA]</scope>
    <source>
        <tissue evidence="2">Young leaves</tissue>
    </source>
</reference>
<comment type="caution">
    <text evidence="2">The sequence shown here is derived from an EMBL/GenBank/DDBJ whole genome shotgun (WGS) entry which is preliminary data.</text>
</comment>
<keyword evidence="3" id="KW-1185">Reference proteome</keyword>
<name>A0ABD2SUC0_9SOLN</name>
<organism evidence="2 3">
    <name type="scientific">Solanum stoloniferum</name>
    <dbReference type="NCBI Taxonomy" id="62892"/>
    <lineage>
        <taxon>Eukaryota</taxon>
        <taxon>Viridiplantae</taxon>
        <taxon>Streptophyta</taxon>
        <taxon>Embryophyta</taxon>
        <taxon>Tracheophyta</taxon>
        <taxon>Spermatophyta</taxon>
        <taxon>Magnoliopsida</taxon>
        <taxon>eudicotyledons</taxon>
        <taxon>Gunneridae</taxon>
        <taxon>Pentapetalae</taxon>
        <taxon>asterids</taxon>
        <taxon>lamiids</taxon>
        <taxon>Solanales</taxon>
        <taxon>Solanaceae</taxon>
        <taxon>Solanoideae</taxon>
        <taxon>Solaneae</taxon>
        <taxon>Solanum</taxon>
    </lineage>
</organism>
<dbReference type="AlphaFoldDB" id="A0ABD2SUC0"/>
<evidence type="ECO:0000313" key="3">
    <source>
        <dbReference type="Proteomes" id="UP001627284"/>
    </source>
</evidence>